<gene>
    <name evidence="2" type="ORF">A5683_12085</name>
</gene>
<accession>A0A1A2SN01</accession>
<organism evidence="2 3">
    <name type="scientific">Mycobacterium mantenii</name>
    <dbReference type="NCBI Taxonomy" id="560555"/>
    <lineage>
        <taxon>Bacteria</taxon>
        <taxon>Bacillati</taxon>
        <taxon>Actinomycetota</taxon>
        <taxon>Actinomycetes</taxon>
        <taxon>Mycobacteriales</taxon>
        <taxon>Mycobacteriaceae</taxon>
        <taxon>Mycobacterium</taxon>
        <taxon>Mycobacterium avium complex (MAC)</taxon>
    </lineage>
</organism>
<reference evidence="2 3" key="1">
    <citation type="submission" date="2016-06" db="EMBL/GenBank/DDBJ databases">
        <authorList>
            <person name="Kjaerup R.B."/>
            <person name="Dalgaard T.S."/>
            <person name="Juul-Madsen H.R."/>
        </authorList>
    </citation>
    <scope>NUCLEOTIDE SEQUENCE [LARGE SCALE GENOMIC DNA]</scope>
    <source>
        <strain evidence="2 3">E152</strain>
    </source>
</reference>
<dbReference type="AlphaFoldDB" id="A0A1A2SN01"/>
<feature type="region of interest" description="Disordered" evidence="1">
    <location>
        <begin position="1"/>
        <end position="22"/>
    </location>
</feature>
<sequence length="89" mass="9926">MTQAQTPQKSEPPRWAELSDEVLESVESGRKQAIEAVRKFVDQVSAQIPDQSRRKTVVDAALQLAEELITARIEFFRSVVRSAGEAVSK</sequence>
<dbReference type="Proteomes" id="UP000092389">
    <property type="component" value="Unassembled WGS sequence"/>
</dbReference>
<name>A0A1A2SN01_MYCNT</name>
<evidence type="ECO:0000313" key="3">
    <source>
        <dbReference type="Proteomes" id="UP000092389"/>
    </source>
</evidence>
<protein>
    <submittedName>
        <fullName evidence="2">Uncharacterized protein</fullName>
    </submittedName>
</protein>
<comment type="caution">
    <text evidence="2">The sequence shown here is derived from an EMBL/GenBank/DDBJ whole genome shotgun (WGS) entry which is preliminary data.</text>
</comment>
<accession>A0A1A2TMF9</accession>
<proteinExistence type="predicted"/>
<dbReference type="OrthoDB" id="4736929at2"/>
<dbReference type="EMBL" id="LZJU01000211">
    <property type="protein sequence ID" value="OBH65593.1"/>
    <property type="molecule type" value="Genomic_DNA"/>
</dbReference>
<dbReference type="RefSeq" id="WP_067831486.1">
    <property type="nucleotide sequence ID" value="NZ_LZJP01000010.1"/>
</dbReference>
<evidence type="ECO:0000256" key="1">
    <source>
        <dbReference type="SAM" id="MobiDB-lite"/>
    </source>
</evidence>
<evidence type="ECO:0000313" key="2">
    <source>
        <dbReference type="EMBL" id="OBH65593.1"/>
    </source>
</evidence>